<gene>
    <name evidence="3" type="ORF">EVAR_13419_1</name>
</gene>
<keyword evidence="4" id="KW-1185">Reference proteome</keyword>
<protein>
    <submittedName>
        <fullName evidence="3">Uncharacterized protein</fullName>
    </submittedName>
</protein>
<name>A0A4C1V6Y0_EUMVA</name>
<feature type="signal peptide" evidence="2">
    <location>
        <begin position="1"/>
        <end position="16"/>
    </location>
</feature>
<sequence>MIAFLLFSFTVCQVQSKEALTVFSTFGKEADVKFFQNVFSWLIENVGSSFRITYHFLDSDQNSVKRKCVLLQMNERGQAGFLKCEAKGATIEECRPKVEPPNGCRNPSSPPEQPESSDGYAETTSEKTTLINRLTTESTEKETTVTDRVTTTSDNITSGTVKTTIKLTEMTLESDGNSKPTSEKVTPEPTELTEGETATTIITDAM</sequence>
<feature type="region of interest" description="Disordered" evidence="1">
    <location>
        <begin position="171"/>
        <end position="206"/>
    </location>
</feature>
<organism evidence="3 4">
    <name type="scientific">Eumeta variegata</name>
    <name type="common">Bagworm moth</name>
    <name type="synonym">Eumeta japonica</name>
    <dbReference type="NCBI Taxonomy" id="151549"/>
    <lineage>
        <taxon>Eukaryota</taxon>
        <taxon>Metazoa</taxon>
        <taxon>Ecdysozoa</taxon>
        <taxon>Arthropoda</taxon>
        <taxon>Hexapoda</taxon>
        <taxon>Insecta</taxon>
        <taxon>Pterygota</taxon>
        <taxon>Neoptera</taxon>
        <taxon>Endopterygota</taxon>
        <taxon>Lepidoptera</taxon>
        <taxon>Glossata</taxon>
        <taxon>Ditrysia</taxon>
        <taxon>Tineoidea</taxon>
        <taxon>Psychidae</taxon>
        <taxon>Oiketicinae</taxon>
        <taxon>Eumeta</taxon>
    </lineage>
</organism>
<dbReference type="AlphaFoldDB" id="A0A4C1V6Y0"/>
<keyword evidence="2" id="KW-0732">Signal</keyword>
<evidence type="ECO:0000256" key="1">
    <source>
        <dbReference type="SAM" id="MobiDB-lite"/>
    </source>
</evidence>
<feature type="chain" id="PRO_5020038064" evidence="2">
    <location>
        <begin position="17"/>
        <end position="206"/>
    </location>
</feature>
<comment type="caution">
    <text evidence="3">The sequence shown here is derived from an EMBL/GenBank/DDBJ whole genome shotgun (WGS) entry which is preliminary data.</text>
</comment>
<dbReference type="Proteomes" id="UP000299102">
    <property type="component" value="Unassembled WGS sequence"/>
</dbReference>
<feature type="region of interest" description="Disordered" evidence="1">
    <location>
        <begin position="96"/>
        <end position="126"/>
    </location>
</feature>
<evidence type="ECO:0000313" key="4">
    <source>
        <dbReference type="Proteomes" id="UP000299102"/>
    </source>
</evidence>
<accession>A0A4C1V6Y0</accession>
<dbReference type="OrthoDB" id="7430529at2759"/>
<proteinExistence type="predicted"/>
<evidence type="ECO:0000256" key="2">
    <source>
        <dbReference type="SAM" id="SignalP"/>
    </source>
</evidence>
<reference evidence="3 4" key="1">
    <citation type="journal article" date="2019" name="Commun. Biol.">
        <title>The bagworm genome reveals a unique fibroin gene that provides high tensile strength.</title>
        <authorList>
            <person name="Kono N."/>
            <person name="Nakamura H."/>
            <person name="Ohtoshi R."/>
            <person name="Tomita M."/>
            <person name="Numata K."/>
            <person name="Arakawa K."/>
        </authorList>
    </citation>
    <scope>NUCLEOTIDE SEQUENCE [LARGE SCALE GENOMIC DNA]</scope>
</reference>
<feature type="compositionally biased region" description="Low complexity" evidence="1">
    <location>
        <begin position="187"/>
        <end position="206"/>
    </location>
</feature>
<evidence type="ECO:0000313" key="3">
    <source>
        <dbReference type="EMBL" id="GBP34280.1"/>
    </source>
</evidence>
<dbReference type="EMBL" id="BGZK01000286">
    <property type="protein sequence ID" value="GBP34280.1"/>
    <property type="molecule type" value="Genomic_DNA"/>
</dbReference>